<gene>
    <name evidence="1" type="ORF">RUM43_010127</name>
</gene>
<proteinExistence type="predicted"/>
<name>A0AAN8PVG1_POLSC</name>
<dbReference type="AlphaFoldDB" id="A0AAN8PVG1"/>
<evidence type="ECO:0000313" key="1">
    <source>
        <dbReference type="EMBL" id="KAK6636466.1"/>
    </source>
</evidence>
<protein>
    <submittedName>
        <fullName evidence="1">Uncharacterized protein</fullName>
    </submittedName>
</protein>
<dbReference type="EMBL" id="JAWJWE010000004">
    <property type="protein sequence ID" value="KAK6636466.1"/>
    <property type="molecule type" value="Genomic_DNA"/>
</dbReference>
<dbReference type="Proteomes" id="UP001372834">
    <property type="component" value="Unassembled WGS sequence"/>
</dbReference>
<sequence>MITWEEKGRKRDSLVTSEAGGVDDAKFESVPAVKYLLGIVGGTATKQGDALLETHVNNGVD</sequence>
<accession>A0AAN8PVG1</accession>
<organism evidence="1 2">
    <name type="scientific">Polyplax serrata</name>
    <name type="common">Common mouse louse</name>
    <dbReference type="NCBI Taxonomy" id="468196"/>
    <lineage>
        <taxon>Eukaryota</taxon>
        <taxon>Metazoa</taxon>
        <taxon>Ecdysozoa</taxon>
        <taxon>Arthropoda</taxon>
        <taxon>Hexapoda</taxon>
        <taxon>Insecta</taxon>
        <taxon>Pterygota</taxon>
        <taxon>Neoptera</taxon>
        <taxon>Paraneoptera</taxon>
        <taxon>Psocodea</taxon>
        <taxon>Troctomorpha</taxon>
        <taxon>Phthiraptera</taxon>
        <taxon>Anoplura</taxon>
        <taxon>Polyplacidae</taxon>
        <taxon>Polyplax</taxon>
    </lineage>
</organism>
<comment type="caution">
    <text evidence="1">The sequence shown here is derived from an EMBL/GenBank/DDBJ whole genome shotgun (WGS) entry which is preliminary data.</text>
</comment>
<reference evidence="1 2" key="1">
    <citation type="submission" date="2023-10" db="EMBL/GenBank/DDBJ databases">
        <title>Genomes of two closely related lineages of the louse Polyplax serrata with different host specificities.</title>
        <authorList>
            <person name="Martinu J."/>
            <person name="Tarabai H."/>
            <person name="Stefka J."/>
            <person name="Hypsa V."/>
        </authorList>
    </citation>
    <scope>NUCLEOTIDE SEQUENCE [LARGE SCALE GENOMIC DNA]</scope>
    <source>
        <strain evidence="1">HR10_N</strain>
    </source>
</reference>
<evidence type="ECO:0000313" key="2">
    <source>
        <dbReference type="Proteomes" id="UP001372834"/>
    </source>
</evidence>